<accession>A0A179V8R4</accession>
<reference evidence="2 3" key="1">
    <citation type="submission" date="2016-01" db="EMBL/GenBank/DDBJ databases">
        <title>Mycobacterium immunogenum strain CD11_6 genome sequencing and assembly.</title>
        <authorList>
            <person name="Kaur G."/>
            <person name="Nair G.R."/>
            <person name="Mayilraj S."/>
        </authorList>
    </citation>
    <scope>NUCLEOTIDE SEQUENCE [LARGE SCALE GENOMIC DNA]</scope>
    <source>
        <strain evidence="2 3">CD11-6</strain>
    </source>
</reference>
<dbReference type="GO" id="GO:0003700">
    <property type="term" value="F:DNA-binding transcription factor activity"/>
    <property type="evidence" value="ECO:0007669"/>
    <property type="project" value="InterPro"/>
</dbReference>
<dbReference type="Proteomes" id="UP000186919">
    <property type="component" value="Unassembled WGS sequence"/>
</dbReference>
<gene>
    <name evidence="2" type="ORF">AWB85_09060</name>
</gene>
<dbReference type="SUPFAM" id="SSF46785">
    <property type="entry name" value="Winged helix' DNA-binding domain"/>
    <property type="match status" value="1"/>
</dbReference>
<dbReference type="SMART" id="SM00347">
    <property type="entry name" value="HTH_MARR"/>
    <property type="match status" value="1"/>
</dbReference>
<evidence type="ECO:0000313" key="2">
    <source>
        <dbReference type="EMBL" id="OAT68007.1"/>
    </source>
</evidence>
<organism evidence="2 3">
    <name type="scientific">Mycobacteroides immunogenum</name>
    <dbReference type="NCBI Taxonomy" id="83262"/>
    <lineage>
        <taxon>Bacteria</taxon>
        <taxon>Bacillati</taxon>
        <taxon>Actinomycetota</taxon>
        <taxon>Actinomycetes</taxon>
        <taxon>Mycobacteriales</taxon>
        <taxon>Mycobacteriaceae</taxon>
        <taxon>Mycobacteroides</taxon>
    </lineage>
</organism>
<name>A0A179V8R4_9MYCO</name>
<comment type="caution">
    <text evidence="2">The sequence shown here is derived from an EMBL/GenBank/DDBJ whole genome shotgun (WGS) entry which is preliminary data.</text>
</comment>
<dbReference type="InterPro" id="IPR000835">
    <property type="entry name" value="HTH_MarR-typ"/>
</dbReference>
<protein>
    <submittedName>
        <fullName evidence="2">MarR family transcriptional regulator</fullName>
    </submittedName>
</protein>
<dbReference type="PANTHER" id="PTHR39515:SF2">
    <property type="entry name" value="HTH-TYPE TRANSCRIPTIONAL REGULATOR RV0880"/>
    <property type="match status" value="1"/>
</dbReference>
<dbReference type="RefSeq" id="WP_064630863.1">
    <property type="nucleotide sequence ID" value="NZ_LQYE01000027.1"/>
</dbReference>
<dbReference type="InterPro" id="IPR036388">
    <property type="entry name" value="WH-like_DNA-bd_sf"/>
</dbReference>
<dbReference type="InterPro" id="IPR052526">
    <property type="entry name" value="HTH-type_Bedaq_tolerance"/>
</dbReference>
<dbReference type="Pfam" id="PF01047">
    <property type="entry name" value="MarR"/>
    <property type="match status" value="1"/>
</dbReference>
<evidence type="ECO:0000259" key="1">
    <source>
        <dbReference type="PROSITE" id="PS50995"/>
    </source>
</evidence>
<dbReference type="InterPro" id="IPR036390">
    <property type="entry name" value="WH_DNA-bd_sf"/>
</dbReference>
<dbReference type="PANTHER" id="PTHR39515">
    <property type="entry name" value="CONSERVED PROTEIN"/>
    <property type="match status" value="1"/>
</dbReference>
<feature type="domain" description="HTH marR-type" evidence="1">
    <location>
        <begin position="12"/>
        <end position="145"/>
    </location>
</feature>
<proteinExistence type="predicted"/>
<dbReference type="PROSITE" id="PS50995">
    <property type="entry name" value="HTH_MARR_2"/>
    <property type="match status" value="1"/>
</dbReference>
<evidence type="ECO:0000313" key="3">
    <source>
        <dbReference type="Proteomes" id="UP000186919"/>
    </source>
</evidence>
<dbReference type="AlphaFoldDB" id="A0A179V8R4"/>
<dbReference type="Gene3D" id="1.10.10.10">
    <property type="entry name" value="Winged helix-like DNA-binding domain superfamily/Winged helix DNA-binding domain"/>
    <property type="match status" value="1"/>
</dbReference>
<dbReference type="EMBL" id="LQYE01000027">
    <property type="protein sequence ID" value="OAT68007.1"/>
    <property type="molecule type" value="Genomic_DNA"/>
</dbReference>
<sequence length="158" mass="17645">MSQRASAPSQRASRSAYNLRLLVSRLRRRLKGVYDNQDMTPSQISVISRLSHHGPASTSDLAVAEGVRRQSMATIIAALEERGAIHRTSDPLDARRQLIVLSPSIIEELEGSRQLRDRWLADVLDEAYDKEELEIIDRALILLERIATTGDDAEASAR</sequence>